<dbReference type="GO" id="GO:0008704">
    <property type="term" value="F:5-carboxymethyl-2-hydroxymuconate delta-isomerase activity"/>
    <property type="evidence" value="ECO:0007669"/>
    <property type="project" value="UniProtKB-EC"/>
</dbReference>
<keyword evidence="4" id="KW-0413">Isomerase</keyword>
<dbReference type="SUPFAM" id="SSF56529">
    <property type="entry name" value="FAH"/>
    <property type="match status" value="1"/>
</dbReference>
<dbReference type="Gene3D" id="3.90.850.10">
    <property type="entry name" value="Fumarylacetoacetase-like, C-terminal domain"/>
    <property type="match status" value="1"/>
</dbReference>
<evidence type="ECO:0000313" key="4">
    <source>
        <dbReference type="EMBL" id="ADB49744.1"/>
    </source>
</evidence>
<dbReference type="PANTHER" id="PTHR42796">
    <property type="entry name" value="FUMARYLACETOACETATE HYDROLASE DOMAIN-CONTAINING PROTEIN 2A-RELATED"/>
    <property type="match status" value="1"/>
</dbReference>
<gene>
    <name evidence="4" type="ordered locus">Cwoe_1315</name>
</gene>
<dbReference type="GO" id="GO:0019752">
    <property type="term" value="P:carboxylic acid metabolic process"/>
    <property type="evidence" value="ECO:0007669"/>
    <property type="project" value="UniProtKB-ARBA"/>
</dbReference>
<dbReference type="AlphaFoldDB" id="D3FES0"/>
<evidence type="ECO:0000256" key="2">
    <source>
        <dbReference type="ARBA" id="ARBA00022723"/>
    </source>
</evidence>
<accession>D3FES0</accession>
<dbReference type="InterPro" id="IPR011234">
    <property type="entry name" value="Fumarylacetoacetase-like_C"/>
</dbReference>
<evidence type="ECO:0000313" key="5">
    <source>
        <dbReference type="Proteomes" id="UP000008229"/>
    </source>
</evidence>
<dbReference type="RefSeq" id="WP_012932795.1">
    <property type="nucleotide sequence ID" value="NC_013739.1"/>
</dbReference>
<dbReference type="PANTHER" id="PTHR42796:SF4">
    <property type="entry name" value="FUMARYLACETOACETATE HYDROLASE DOMAIN-CONTAINING PROTEIN 2A"/>
    <property type="match status" value="1"/>
</dbReference>
<dbReference type="EMBL" id="CP001854">
    <property type="protein sequence ID" value="ADB49744.1"/>
    <property type="molecule type" value="Genomic_DNA"/>
</dbReference>
<dbReference type="eggNOG" id="COG0179">
    <property type="taxonomic scope" value="Bacteria"/>
</dbReference>
<evidence type="ECO:0000256" key="1">
    <source>
        <dbReference type="ARBA" id="ARBA00010211"/>
    </source>
</evidence>
<comment type="similarity">
    <text evidence="1">Belongs to the FAH family.</text>
</comment>
<dbReference type="InterPro" id="IPR051121">
    <property type="entry name" value="FAH"/>
</dbReference>
<dbReference type="Pfam" id="PF01557">
    <property type="entry name" value="FAA_hydrolase"/>
    <property type="match status" value="1"/>
</dbReference>
<keyword evidence="2" id="KW-0479">Metal-binding</keyword>
<protein>
    <submittedName>
        <fullName evidence="4">5-carboxymethyl-2-hydroxymuconateDelta-isomerase</fullName>
        <ecNumber evidence="4">5.3.3.10</ecNumber>
    </submittedName>
</protein>
<dbReference type="Proteomes" id="UP000008229">
    <property type="component" value="Chromosome"/>
</dbReference>
<dbReference type="STRING" id="469383.Cwoe_1315"/>
<dbReference type="OrthoDB" id="9805307at2"/>
<reference evidence="4 5" key="1">
    <citation type="journal article" date="2010" name="Stand. Genomic Sci.">
        <title>Complete genome sequence of Conexibacter woesei type strain (ID131577).</title>
        <authorList>
            <person name="Pukall R."/>
            <person name="Lapidus A."/>
            <person name="Glavina Del Rio T."/>
            <person name="Copeland A."/>
            <person name="Tice H."/>
            <person name="Cheng J.-F."/>
            <person name="Lucas S."/>
            <person name="Chen F."/>
            <person name="Nolan M."/>
            <person name="Bruce D."/>
            <person name="Goodwin L."/>
            <person name="Pitluck S."/>
            <person name="Mavromatis K."/>
            <person name="Ivanova N."/>
            <person name="Ovchinnikova G."/>
            <person name="Pati A."/>
            <person name="Chen A."/>
            <person name="Palaniappan K."/>
            <person name="Land M."/>
            <person name="Hauser L."/>
            <person name="Chang Y.-J."/>
            <person name="Jeffries C.D."/>
            <person name="Chain P."/>
            <person name="Meincke L."/>
            <person name="Sims D."/>
            <person name="Brettin T."/>
            <person name="Detter J.C."/>
            <person name="Rohde M."/>
            <person name="Goeker M."/>
            <person name="Bristow J."/>
            <person name="Eisen J.A."/>
            <person name="Markowitz V."/>
            <person name="Kyrpides N.C."/>
            <person name="Klenk H.-P."/>
            <person name="Hugenholtz P."/>
        </authorList>
    </citation>
    <scope>NUCLEOTIDE SEQUENCE [LARGE SCALE GENOMIC DNA]</scope>
    <source>
        <strain evidence="5">DSM 14684 / CIP 108061 / JCM 11494 / NBRC 100937 / ID131577</strain>
    </source>
</reference>
<dbReference type="KEGG" id="cwo:Cwoe_1315"/>
<organism evidence="4 5">
    <name type="scientific">Conexibacter woesei (strain DSM 14684 / CCUG 47730 / CIP 108061 / JCM 11494 / NBRC 100937 / ID131577)</name>
    <dbReference type="NCBI Taxonomy" id="469383"/>
    <lineage>
        <taxon>Bacteria</taxon>
        <taxon>Bacillati</taxon>
        <taxon>Actinomycetota</taxon>
        <taxon>Thermoleophilia</taxon>
        <taxon>Solirubrobacterales</taxon>
        <taxon>Conexibacteraceae</taxon>
        <taxon>Conexibacter</taxon>
    </lineage>
</organism>
<dbReference type="GO" id="GO:0046872">
    <property type="term" value="F:metal ion binding"/>
    <property type="evidence" value="ECO:0007669"/>
    <property type="project" value="UniProtKB-KW"/>
</dbReference>
<evidence type="ECO:0000259" key="3">
    <source>
        <dbReference type="Pfam" id="PF01557"/>
    </source>
</evidence>
<sequence>MRIGTATANGTSTPVLERDGALLPLDVPAGTTLAQLIAAGGELPAPRDGAAPLDGARLAAPLRPGKIVAIGLNYMDHVRETGLDKPTTPLVFTKFTTSVIGDGDEIRVDRGITQRVDWEVELAAVVGRRMTRVAREDALSHLFGYTVANDVSARDVQFADGQWVRGKSLDTFCPLGPVIVTADEIADPQALDIKTRVNGDAVQDSNTKEMVFGVAELLSFCSHSFTLEPGDVVLTGTPWGCGEFMDPIRSLGAGDVVEVEVEGIGTVSNTVVEI</sequence>
<proteinExistence type="inferred from homology"/>
<dbReference type="HOGENOM" id="CLU_028458_3_0_11"/>
<name>D3FES0_CONWI</name>
<reference evidence="5" key="2">
    <citation type="submission" date="2010-01" db="EMBL/GenBank/DDBJ databases">
        <title>The complete genome of Conexibacter woesei DSM 14684.</title>
        <authorList>
            <consortium name="US DOE Joint Genome Institute (JGI-PGF)"/>
            <person name="Lucas S."/>
            <person name="Copeland A."/>
            <person name="Lapidus A."/>
            <person name="Glavina del Rio T."/>
            <person name="Dalin E."/>
            <person name="Tice H."/>
            <person name="Bruce D."/>
            <person name="Goodwin L."/>
            <person name="Pitluck S."/>
            <person name="Kyrpides N."/>
            <person name="Mavromatis K."/>
            <person name="Ivanova N."/>
            <person name="Mikhailova N."/>
            <person name="Chertkov O."/>
            <person name="Brettin T."/>
            <person name="Detter J.C."/>
            <person name="Han C."/>
            <person name="Larimer F."/>
            <person name="Land M."/>
            <person name="Hauser L."/>
            <person name="Markowitz V."/>
            <person name="Cheng J.-F."/>
            <person name="Hugenholtz P."/>
            <person name="Woyke T."/>
            <person name="Wu D."/>
            <person name="Pukall R."/>
            <person name="Steenblock K."/>
            <person name="Schneider S."/>
            <person name="Klenk H.-P."/>
            <person name="Eisen J.A."/>
        </authorList>
    </citation>
    <scope>NUCLEOTIDE SEQUENCE [LARGE SCALE GENOMIC DNA]</scope>
    <source>
        <strain evidence="5">DSM 14684 / CIP 108061 / JCM 11494 / NBRC 100937 / ID131577</strain>
    </source>
</reference>
<dbReference type="FunFam" id="3.90.850.10:FF:000002">
    <property type="entry name" value="2-hydroxyhepta-2,4-diene-1,7-dioate isomerase"/>
    <property type="match status" value="1"/>
</dbReference>
<dbReference type="InterPro" id="IPR036663">
    <property type="entry name" value="Fumarylacetoacetase_C_sf"/>
</dbReference>
<feature type="domain" description="Fumarylacetoacetase-like C-terminal" evidence="3">
    <location>
        <begin position="66"/>
        <end position="272"/>
    </location>
</feature>
<keyword evidence="5" id="KW-1185">Reference proteome</keyword>
<dbReference type="EC" id="5.3.3.10" evidence="4"/>